<keyword evidence="2" id="KW-0805">Transcription regulation</keyword>
<dbReference type="Proteomes" id="UP000078116">
    <property type="component" value="Unassembled WGS sequence"/>
</dbReference>
<dbReference type="Pfam" id="PF03466">
    <property type="entry name" value="LysR_substrate"/>
    <property type="match status" value="1"/>
</dbReference>
<dbReference type="STRING" id="1462993.A6V36_23140"/>
<name>A0A1A9NEW4_9BURK</name>
<gene>
    <name evidence="6" type="ORF">A6V36_23140</name>
    <name evidence="7" type="ORF">A6V37_14895</name>
</gene>
<evidence type="ECO:0000256" key="1">
    <source>
        <dbReference type="ARBA" id="ARBA00009437"/>
    </source>
</evidence>
<evidence type="ECO:0000256" key="2">
    <source>
        <dbReference type="ARBA" id="ARBA00023015"/>
    </source>
</evidence>
<dbReference type="InterPro" id="IPR058163">
    <property type="entry name" value="LysR-type_TF_proteobact-type"/>
</dbReference>
<dbReference type="Pfam" id="PF00126">
    <property type="entry name" value="HTH_1"/>
    <property type="match status" value="1"/>
</dbReference>
<feature type="domain" description="HTH lysR-type" evidence="5">
    <location>
        <begin position="11"/>
        <end position="60"/>
    </location>
</feature>
<comment type="caution">
    <text evidence="7">The sequence shown here is derived from an EMBL/GenBank/DDBJ whole genome shotgun (WGS) entry which is preliminary data.</text>
</comment>
<dbReference type="CDD" id="cd08475">
    <property type="entry name" value="PBP2_CrgA_like_6"/>
    <property type="match status" value="1"/>
</dbReference>
<dbReference type="GO" id="GO:0006351">
    <property type="term" value="P:DNA-templated transcription"/>
    <property type="evidence" value="ECO:0007669"/>
    <property type="project" value="TreeGrafter"/>
</dbReference>
<dbReference type="InterPro" id="IPR036388">
    <property type="entry name" value="WH-like_DNA-bd_sf"/>
</dbReference>
<accession>A0A1A9NEW4</accession>
<sequence>MEDRFAGIREFVAAIDGGSFTAAAETLAVTGSAVGKSISRLEARLGVQLLHRTTRRISLTTEGEAYLGSCRRILEELDQTEAFLSTGHQLPIGRVRVELPTTFGRRHIMPTLLNLSLRYEQLDLSITLQDRAVDMVGEGIDLAIRIGALGDYPDLVARQLGEQRLVICASPAYIKRRGVPKDRAELAKHDCLIGWRRSARPNWLINNGKGHGEWFEVPVRHELTDGDALLEACLSGCGLAQLPNWLASKGLATGRLLPVLPELSGVVMPIHVVWQKTRHLQPKVKIIVDELVRMASENPAAFNAT</sequence>
<dbReference type="SUPFAM" id="SSF46785">
    <property type="entry name" value="Winged helix' DNA-binding domain"/>
    <property type="match status" value="1"/>
</dbReference>
<proteinExistence type="inferred from homology"/>
<dbReference type="Gene3D" id="3.40.190.290">
    <property type="match status" value="1"/>
</dbReference>
<dbReference type="InterPro" id="IPR000847">
    <property type="entry name" value="LysR_HTH_N"/>
</dbReference>
<evidence type="ECO:0000313" key="9">
    <source>
        <dbReference type="Proteomes" id="UP000078116"/>
    </source>
</evidence>
<reference evidence="8 9" key="1">
    <citation type="submission" date="2016-04" db="EMBL/GenBank/DDBJ databases">
        <title>Reclassification of Paraburkholderia panaciterrae (Farh et al. 2015) Dobritsa &amp; Samadpour 2016 as a later homotypic synonym of Paraburkholderia ginsengiterrae (Farh et al. 2015) Dobritsa &amp; Samadpour 2016.</title>
        <authorList>
            <person name="Dobritsa A.P."/>
            <person name="Kutumbaka K."/>
            <person name="Samadpour M."/>
        </authorList>
    </citation>
    <scope>NUCLEOTIDE SEQUENCE [LARGE SCALE GENOMIC DNA]</scope>
    <source>
        <strain evidence="7 9">DCY85</strain>
        <strain evidence="6 8">DCY85-1</strain>
    </source>
</reference>
<dbReference type="PROSITE" id="PS50931">
    <property type="entry name" value="HTH_LYSR"/>
    <property type="match status" value="1"/>
</dbReference>
<dbReference type="OrthoDB" id="9110639at2"/>
<dbReference type="Gene3D" id="1.10.10.10">
    <property type="entry name" value="Winged helix-like DNA-binding domain superfamily/Winged helix DNA-binding domain"/>
    <property type="match status" value="1"/>
</dbReference>
<dbReference type="AlphaFoldDB" id="A0A1A9NEW4"/>
<dbReference type="GO" id="GO:0043565">
    <property type="term" value="F:sequence-specific DNA binding"/>
    <property type="evidence" value="ECO:0007669"/>
    <property type="project" value="TreeGrafter"/>
</dbReference>
<evidence type="ECO:0000313" key="6">
    <source>
        <dbReference type="EMBL" id="OAJ61653.1"/>
    </source>
</evidence>
<dbReference type="PANTHER" id="PTHR30537">
    <property type="entry name" value="HTH-TYPE TRANSCRIPTIONAL REGULATOR"/>
    <property type="match status" value="1"/>
</dbReference>
<evidence type="ECO:0000256" key="3">
    <source>
        <dbReference type="ARBA" id="ARBA00023125"/>
    </source>
</evidence>
<dbReference type="SUPFAM" id="SSF53850">
    <property type="entry name" value="Periplasmic binding protein-like II"/>
    <property type="match status" value="1"/>
</dbReference>
<comment type="similarity">
    <text evidence="1">Belongs to the LysR transcriptional regulatory family.</text>
</comment>
<keyword evidence="3" id="KW-0238">DNA-binding</keyword>
<evidence type="ECO:0000256" key="4">
    <source>
        <dbReference type="ARBA" id="ARBA00023163"/>
    </source>
</evidence>
<dbReference type="EMBL" id="LXJZ01000081">
    <property type="protein sequence ID" value="OAJ61653.1"/>
    <property type="molecule type" value="Genomic_DNA"/>
</dbReference>
<keyword evidence="4" id="KW-0804">Transcription</keyword>
<dbReference type="GO" id="GO:0003700">
    <property type="term" value="F:DNA-binding transcription factor activity"/>
    <property type="evidence" value="ECO:0007669"/>
    <property type="project" value="InterPro"/>
</dbReference>
<evidence type="ECO:0000313" key="7">
    <source>
        <dbReference type="EMBL" id="OAJ65251.1"/>
    </source>
</evidence>
<evidence type="ECO:0000259" key="5">
    <source>
        <dbReference type="PROSITE" id="PS50931"/>
    </source>
</evidence>
<dbReference type="Proteomes" id="UP000077961">
    <property type="component" value="Unassembled WGS sequence"/>
</dbReference>
<dbReference type="PANTHER" id="PTHR30537:SF5">
    <property type="entry name" value="HTH-TYPE TRANSCRIPTIONAL ACTIVATOR TTDR-RELATED"/>
    <property type="match status" value="1"/>
</dbReference>
<dbReference type="EMBL" id="LXKA01000044">
    <property type="protein sequence ID" value="OAJ65251.1"/>
    <property type="molecule type" value="Genomic_DNA"/>
</dbReference>
<dbReference type="InterPro" id="IPR005119">
    <property type="entry name" value="LysR_subst-bd"/>
</dbReference>
<protein>
    <submittedName>
        <fullName evidence="7">LysR family transcriptional regulator</fullName>
    </submittedName>
</protein>
<keyword evidence="8" id="KW-1185">Reference proteome</keyword>
<organism evidence="7 9">
    <name type="scientific">Paraburkholderia ginsengiterrae</name>
    <dbReference type="NCBI Taxonomy" id="1462993"/>
    <lineage>
        <taxon>Bacteria</taxon>
        <taxon>Pseudomonadati</taxon>
        <taxon>Pseudomonadota</taxon>
        <taxon>Betaproteobacteria</taxon>
        <taxon>Burkholderiales</taxon>
        <taxon>Burkholderiaceae</taxon>
        <taxon>Paraburkholderia</taxon>
    </lineage>
</organism>
<dbReference type="RefSeq" id="WP_064266108.1">
    <property type="nucleotide sequence ID" value="NZ_LXJZ01000081.1"/>
</dbReference>
<evidence type="ECO:0000313" key="8">
    <source>
        <dbReference type="Proteomes" id="UP000077961"/>
    </source>
</evidence>
<dbReference type="FunFam" id="1.10.10.10:FF:000001">
    <property type="entry name" value="LysR family transcriptional regulator"/>
    <property type="match status" value="1"/>
</dbReference>
<dbReference type="InterPro" id="IPR036390">
    <property type="entry name" value="WH_DNA-bd_sf"/>
</dbReference>